<evidence type="ECO:0008006" key="4">
    <source>
        <dbReference type="Google" id="ProtNLM"/>
    </source>
</evidence>
<keyword evidence="3" id="KW-1185">Reference proteome</keyword>
<feature type="coiled-coil region" evidence="1">
    <location>
        <begin position="28"/>
        <end position="63"/>
    </location>
</feature>
<name>A0A1L8SP55_9ENTE</name>
<evidence type="ECO:0000313" key="2">
    <source>
        <dbReference type="EMBL" id="OJG33755.1"/>
    </source>
</evidence>
<sequence>MIELAFLIKEEEDKELKKLLEQAEYQFVDILLEQINSIQSKVEDALQDDFEELQELIDGLLKNFGNKQPTEKQIRKFIKNRSFNSKLNDQLIPELEEVFLLLLEAFQEFYESGGQLDKQSESYKELSAWLNELPELLQGTTDDAVVRVVGKHYEKDDEEKEKGLSLAALWIFGYARARTIAIQELLRMYSGSQFESMMLDDEVIGIKWRHADGVKEPRPTHVATDGTIIAKGELFYINGVFLRYPRDPQAPISETINCHCFLDPIYYYRYESGAKRRTFEEKEVLANRIYESARNRKSDIRRVAKHSGMRKSDIKKVYRHMFINEYDLLSGKKRFDPDIDMAESWQRLFLGKNVQKHDIIMLRHELMESKLMNKKGLSYRDAHKKVNETWNYENALDEYKDKLEGK</sequence>
<comment type="caution">
    <text evidence="2">The sequence shown here is derived from an EMBL/GenBank/DDBJ whole genome shotgun (WGS) entry which is preliminary data.</text>
</comment>
<gene>
    <name evidence="2" type="ORF">RV00_GL001009</name>
</gene>
<dbReference type="Proteomes" id="UP000183700">
    <property type="component" value="Unassembled WGS sequence"/>
</dbReference>
<organism evidence="2 3">
    <name type="scientific">Enterococcus devriesei</name>
    <dbReference type="NCBI Taxonomy" id="319970"/>
    <lineage>
        <taxon>Bacteria</taxon>
        <taxon>Bacillati</taxon>
        <taxon>Bacillota</taxon>
        <taxon>Bacilli</taxon>
        <taxon>Lactobacillales</taxon>
        <taxon>Enterococcaceae</taxon>
        <taxon>Enterococcus</taxon>
    </lineage>
</organism>
<keyword evidence="1" id="KW-0175">Coiled coil</keyword>
<dbReference type="EMBL" id="JXKM01000017">
    <property type="protein sequence ID" value="OJG33755.1"/>
    <property type="molecule type" value="Genomic_DNA"/>
</dbReference>
<protein>
    <recommendedName>
        <fullName evidence="4">Phage head morphogenesis domain-containing protein</fullName>
    </recommendedName>
</protein>
<dbReference type="STRING" id="319970.RV00_GL001009"/>
<reference evidence="2 3" key="1">
    <citation type="submission" date="2014-12" db="EMBL/GenBank/DDBJ databases">
        <title>Draft genome sequences of 29 type strains of Enterococci.</title>
        <authorList>
            <person name="Zhong Z."/>
            <person name="Sun Z."/>
            <person name="Liu W."/>
            <person name="Zhang W."/>
            <person name="Zhang H."/>
        </authorList>
    </citation>
    <scope>NUCLEOTIDE SEQUENCE [LARGE SCALE GENOMIC DNA]</scope>
    <source>
        <strain evidence="2 3">DSM 22802</strain>
    </source>
</reference>
<evidence type="ECO:0000313" key="3">
    <source>
        <dbReference type="Proteomes" id="UP000183700"/>
    </source>
</evidence>
<proteinExistence type="predicted"/>
<accession>A0A1L8SP55</accession>
<evidence type="ECO:0000256" key="1">
    <source>
        <dbReference type="SAM" id="Coils"/>
    </source>
</evidence>
<dbReference type="AlphaFoldDB" id="A0A1L8SP55"/>